<dbReference type="Proteomes" id="UP000886998">
    <property type="component" value="Unassembled WGS sequence"/>
</dbReference>
<dbReference type="EMBL" id="BMAV01010269">
    <property type="protein sequence ID" value="GFY55252.1"/>
    <property type="molecule type" value="Genomic_DNA"/>
</dbReference>
<proteinExistence type="predicted"/>
<protein>
    <submittedName>
        <fullName evidence="1">Uncharacterized protein</fullName>
    </submittedName>
</protein>
<name>A0A8X6XJW0_9ARAC</name>
<keyword evidence="2" id="KW-1185">Reference proteome</keyword>
<accession>A0A8X6XJW0</accession>
<dbReference type="AlphaFoldDB" id="A0A8X6XJW0"/>
<organism evidence="1 2">
    <name type="scientific">Trichonephila inaurata madagascariensis</name>
    <dbReference type="NCBI Taxonomy" id="2747483"/>
    <lineage>
        <taxon>Eukaryota</taxon>
        <taxon>Metazoa</taxon>
        <taxon>Ecdysozoa</taxon>
        <taxon>Arthropoda</taxon>
        <taxon>Chelicerata</taxon>
        <taxon>Arachnida</taxon>
        <taxon>Araneae</taxon>
        <taxon>Araneomorphae</taxon>
        <taxon>Entelegynae</taxon>
        <taxon>Araneoidea</taxon>
        <taxon>Nephilidae</taxon>
        <taxon>Trichonephila</taxon>
        <taxon>Trichonephila inaurata</taxon>
    </lineage>
</organism>
<comment type="caution">
    <text evidence="1">The sequence shown here is derived from an EMBL/GenBank/DDBJ whole genome shotgun (WGS) entry which is preliminary data.</text>
</comment>
<sequence length="102" mass="11512">MFQHGIQPPISIAKRFCTPITLHVIFFNQIKQSSLDQFSHFDGKSRPTAKRGIPSFFGFQLRKDGFKTILKIKLSRRQGSGDVSSLEGSERCSFYFPQQAGG</sequence>
<evidence type="ECO:0000313" key="1">
    <source>
        <dbReference type="EMBL" id="GFY55252.1"/>
    </source>
</evidence>
<reference evidence="1" key="1">
    <citation type="submission" date="2020-08" db="EMBL/GenBank/DDBJ databases">
        <title>Multicomponent nature underlies the extraordinary mechanical properties of spider dragline silk.</title>
        <authorList>
            <person name="Kono N."/>
            <person name="Nakamura H."/>
            <person name="Mori M."/>
            <person name="Yoshida Y."/>
            <person name="Ohtoshi R."/>
            <person name="Malay A.D."/>
            <person name="Moran D.A.P."/>
            <person name="Tomita M."/>
            <person name="Numata K."/>
            <person name="Arakawa K."/>
        </authorList>
    </citation>
    <scope>NUCLEOTIDE SEQUENCE</scope>
</reference>
<gene>
    <name evidence="1" type="ORF">TNIN_321971</name>
</gene>
<evidence type="ECO:0000313" key="2">
    <source>
        <dbReference type="Proteomes" id="UP000886998"/>
    </source>
</evidence>